<evidence type="ECO:0000256" key="6">
    <source>
        <dbReference type="ARBA" id="ARBA00022741"/>
    </source>
</evidence>
<dbReference type="EMBL" id="BONU01000023">
    <property type="protein sequence ID" value="GIG74875.1"/>
    <property type="molecule type" value="Genomic_DNA"/>
</dbReference>
<dbReference type="PANTHER" id="PTHR43065">
    <property type="entry name" value="SENSOR HISTIDINE KINASE"/>
    <property type="match status" value="1"/>
</dbReference>
<dbReference type="InterPro" id="IPR036097">
    <property type="entry name" value="HisK_dim/P_sf"/>
</dbReference>
<dbReference type="CDD" id="cd00082">
    <property type="entry name" value="HisKA"/>
    <property type="match status" value="1"/>
</dbReference>
<feature type="domain" description="Histidine kinase" evidence="11">
    <location>
        <begin position="181"/>
        <end position="407"/>
    </location>
</feature>
<evidence type="ECO:0000259" key="12">
    <source>
        <dbReference type="PROSITE" id="PS50110"/>
    </source>
</evidence>
<dbReference type="PANTHER" id="PTHR43065:SF46">
    <property type="entry name" value="C4-DICARBOXYLATE TRANSPORT SENSOR PROTEIN DCTB"/>
    <property type="match status" value="1"/>
</dbReference>
<dbReference type="SUPFAM" id="SSF52172">
    <property type="entry name" value="CheY-like"/>
    <property type="match status" value="1"/>
</dbReference>
<evidence type="ECO:0000256" key="5">
    <source>
        <dbReference type="ARBA" id="ARBA00022679"/>
    </source>
</evidence>
<dbReference type="InterPro" id="IPR003661">
    <property type="entry name" value="HisK_dim/P_dom"/>
</dbReference>
<dbReference type="NCBIfam" id="TIGR00229">
    <property type="entry name" value="sensory_box"/>
    <property type="match status" value="1"/>
</dbReference>
<dbReference type="Pfam" id="PF02518">
    <property type="entry name" value="HATPase_c"/>
    <property type="match status" value="1"/>
</dbReference>
<dbReference type="SMART" id="SM00387">
    <property type="entry name" value="HATPase_c"/>
    <property type="match status" value="1"/>
</dbReference>
<dbReference type="SMART" id="SM00448">
    <property type="entry name" value="REC"/>
    <property type="match status" value="1"/>
</dbReference>
<evidence type="ECO:0000256" key="3">
    <source>
        <dbReference type="ARBA" id="ARBA00012438"/>
    </source>
</evidence>
<dbReference type="SMART" id="SM00388">
    <property type="entry name" value="HisKA"/>
    <property type="match status" value="1"/>
</dbReference>
<dbReference type="GO" id="GO:0006355">
    <property type="term" value="P:regulation of DNA-templated transcription"/>
    <property type="evidence" value="ECO:0007669"/>
    <property type="project" value="InterPro"/>
</dbReference>
<dbReference type="PRINTS" id="PR00344">
    <property type="entry name" value="BCTRLSENSOR"/>
</dbReference>
<keyword evidence="5" id="KW-0808">Transferase</keyword>
<dbReference type="Gene3D" id="3.30.450.20">
    <property type="entry name" value="PAS domain"/>
    <property type="match status" value="1"/>
</dbReference>
<dbReference type="GO" id="GO:0005886">
    <property type="term" value="C:plasma membrane"/>
    <property type="evidence" value="ECO:0007669"/>
    <property type="project" value="UniProtKB-SubCell"/>
</dbReference>
<feature type="domain" description="PAS" evidence="13">
    <location>
        <begin position="34"/>
        <end position="103"/>
    </location>
</feature>
<dbReference type="InterPro" id="IPR036890">
    <property type="entry name" value="HATPase_C_sf"/>
</dbReference>
<keyword evidence="9" id="KW-0902">Two-component regulatory system</keyword>
<dbReference type="PROSITE" id="PS50112">
    <property type="entry name" value="PAS"/>
    <property type="match status" value="1"/>
</dbReference>
<dbReference type="EC" id="2.7.13.3" evidence="3"/>
<evidence type="ECO:0000313" key="14">
    <source>
        <dbReference type="EMBL" id="GIG74875.1"/>
    </source>
</evidence>
<keyword evidence="8" id="KW-0067">ATP-binding</keyword>
<dbReference type="InterPro" id="IPR003594">
    <property type="entry name" value="HATPase_dom"/>
</dbReference>
<dbReference type="InterPro" id="IPR000014">
    <property type="entry name" value="PAS"/>
</dbReference>
<keyword evidence="7 14" id="KW-0418">Kinase</keyword>
<dbReference type="InterPro" id="IPR013767">
    <property type="entry name" value="PAS_fold"/>
</dbReference>
<dbReference type="SMART" id="SM00091">
    <property type="entry name" value="PAS"/>
    <property type="match status" value="1"/>
</dbReference>
<dbReference type="InterPro" id="IPR005467">
    <property type="entry name" value="His_kinase_dom"/>
</dbReference>
<keyword evidence="15" id="KW-1185">Reference proteome</keyword>
<dbReference type="Gene3D" id="3.30.565.10">
    <property type="entry name" value="Histidine kinase-like ATPase, C-terminal domain"/>
    <property type="match status" value="1"/>
</dbReference>
<dbReference type="GO" id="GO:0005524">
    <property type="term" value="F:ATP binding"/>
    <property type="evidence" value="ECO:0007669"/>
    <property type="project" value="UniProtKB-KW"/>
</dbReference>
<dbReference type="SUPFAM" id="SSF55785">
    <property type="entry name" value="PYP-like sensor domain (PAS domain)"/>
    <property type="match status" value="1"/>
</dbReference>
<keyword evidence="6" id="KW-0547">Nucleotide-binding</keyword>
<dbReference type="Proteomes" id="UP000653674">
    <property type="component" value="Unassembled WGS sequence"/>
</dbReference>
<dbReference type="InterPro" id="IPR001789">
    <property type="entry name" value="Sig_transdc_resp-reg_receiver"/>
</dbReference>
<evidence type="ECO:0000256" key="2">
    <source>
        <dbReference type="ARBA" id="ARBA00004236"/>
    </source>
</evidence>
<dbReference type="PROSITE" id="PS50109">
    <property type="entry name" value="HIS_KIN"/>
    <property type="match status" value="1"/>
</dbReference>
<comment type="subcellular location">
    <subcellularLocation>
        <location evidence="2">Cell membrane</location>
    </subcellularLocation>
</comment>
<accession>A0A8J3LWX8</accession>
<evidence type="ECO:0000256" key="10">
    <source>
        <dbReference type="PROSITE-ProRule" id="PRU00169"/>
    </source>
</evidence>
<evidence type="ECO:0000313" key="15">
    <source>
        <dbReference type="Proteomes" id="UP000653674"/>
    </source>
</evidence>
<feature type="modified residue" description="4-aspartylphosphate" evidence="10">
    <location>
        <position position="479"/>
    </location>
</feature>
<evidence type="ECO:0000256" key="9">
    <source>
        <dbReference type="ARBA" id="ARBA00023012"/>
    </source>
</evidence>
<dbReference type="GO" id="GO:0000155">
    <property type="term" value="F:phosphorelay sensor kinase activity"/>
    <property type="evidence" value="ECO:0007669"/>
    <property type="project" value="InterPro"/>
</dbReference>
<dbReference type="CDD" id="cd00130">
    <property type="entry name" value="PAS"/>
    <property type="match status" value="1"/>
</dbReference>
<dbReference type="InterPro" id="IPR004358">
    <property type="entry name" value="Sig_transdc_His_kin-like_C"/>
</dbReference>
<dbReference type="InterPro" id="IPR011006">
    <property type="entry name" value="CheY-like_superfamily"/>
</dbReference>
<feature type="domain" description="Response regulatory" evidence="12">
    <location>
        <begin position="428"/>
        <end position="544"/>
    </location>
</feature>
<protein>
    <recommendedName>
        <fullName evidence="3">histidine kinase</fullName>
        <ecNumber evidence="3">2.7.13.3</ecNumber>
    </recommendedName>
</protein>
<gene>
    <name evidence="14" type="ORF">Pfl04_32790</name>
</gene>
<evidence type="ECO:0000256" key="4">
    <source>
        <dbReference type="ARBA" id="ARBA00022553"/>
    </source>
</evidence>
<dbReference type="Pfam" id="PF00989">
    <property type="entry name" value="PAS"/>
    <property type="match status" value="1"/>
</dbReference>
<keyword evidence="4 10" id="KW-0597">Phosphoprotein</keyword>
<name>A0A8J3LWX8_9ACTN</name>
<dbReference type="SUPFAM" id="SSF47384">
    <property type="entry name" value="Homodimeric domain of signal transducing histidine kinase"/>
    <property type="match status" value="1"/>
</dbReference>
<dbReference type="PROSITE" id="PS50110">
    <property type="entry name" value="RESPONSE_REGULATORY"/>
    <property type="match status" value="1"/>
</dbReference>
<organism evidence="14 15">
    <name type="scientific">Planosporangium flavigriseum</name>
    <dbReference type="NCBI Taxonomy" id="373681"/>
    <lineage>
        <taxon>Bacteria</taxon>
        <taxon>Bacillati</taxon>
        <taxon>Actinomycetota</taxon>
        <taxon>Actinomycetes</taxon>
        <taxon>Micromonosporales</taxon>
        <taxon>Micromonosporaceae</taxon>
        <taxon>Planosporangium</taxon>
    </lineage>
</organism>
<dbReference type="SUPFAM" id="SSF55874">
    <property type="entry name" value="ATPase domain of HSP90 chaperone/DNA topoisomerase II/histidine kinase"/>
    <property type="match status" value="1"/>
</dbReference>
<dbReference type="Gene3D" id="1.10.287.130">
    <property type="match status" value="1"/>
</dbReference>
<evidence type="ECO:0000259" key="13">
    <source>
        <dbReference type="PROSITE" id="PS50112"/>
    </source>
</evidence>
<dbReference type="AlphaFoldDB" id="A0A8J3LWX8"/>
<dbReference type="InterPro" id="IPR035965">
    <property type="entry name" value="PAS-like_dom_sf"/>
</dbReference>
<comment type="caution">
    <text evidence="14">The sequence shown here is derived from an EMBL/GenBank/DDBJ whole genome shotgun (WGS) entry which is preliminary data.</text>
</comment>
<dbReference type="RefSeq" id="WP_168078856.1">
    <property type="nucleotide sequence ID" value="NZ_BAAAQJ010000006.1"/>
</dbReference>
<dbReference type="Gene3D" id="3.40.50.2300">
    <property type="match status" value="1"/>
</dbReference>
<evidence type="ECO:0000256" key="7">
    <source>
        <dbReference type="ARBA" id="ARBA00022777"/>
    </source>
</evidence>
<proteinExistence type="predicted"/>
<evidence type="ECO:0000259" key="11">
    <source>
        <dbReference type="PROSITE" id="PS50109"/>
    </source>
</evidence>
<comment type="catalytic activity">
    <reaction evidence="1">
        <text>ATP + protein L-histidine = ADP + protein N-phospho-L-histidine.</text>
        <dbReference type="EC" id="2.7.13.3"/>
    </reaction>
</comment>
<evidence type="ECO:0000256" key="8">
    <source>
        <dbReference type="ARBA" id="ARBA00022840"/>
    </source>
</evidence>
<dbReference type="Pfam" id="PF00072">
    <property type="entry name" value="Response_reg"/>
    <property type="match status" value="1"/>
</dbReference>
<sequence length="547" mass="58950">MGERSEGQPRQFPGEDRGCATGVADSVRGCAAETETLLAAIVQSSHDAIVGMTLDGVVTTWNPAAQALFGYASDAMIGQHVSLLWPPERRAEEEKVITCLGRGERVERYRAWRLRSDGNRVEVSATVSPIVDAGGAVIGVSTICRAIGEQERLYEMAQLEQLENRLQQAQRMESLGQLAGGVAHDFNNLLAVIVNYAAFVSEELETAATADPDRWHSVARDMQQIQRATERGIALTRQLLAFARREVVRPRVLSINAVVTDVKELLVRSISEHVQLVTRLLPGLWPVKADPGQLEQILVNLAVNARDAMPGGGTLTIGTDNMVVGNEYGVPAGRYVRIQVEDTGTGMPRDVIARAFEPFFTTKPKGEGTGLGLATVYGIVKQSGGDVQITSEPGVGTTFTMLLPVTDEGGLEVETSVVEGAPVGRGETVLVVEDEPAIRAVAERILRRGGYEVLMTGSPLEALELVGNHDGEIHLLITDVVMPKMLGKDVAERIRAQRPEVKVLFISGYARQVLANSGTLVPGVTLLEKPFSESVLLEAVRQALDTG</sequence>
<reference evidence="14" key="1">
    <citation type="submission" date="2021-01" db="EMBL/GenBank/DDBJ databases">
        <title>Whole genome shotgun sequence of Planosporangium flavigriseum NBRC 105377.</title>
        <authorList>
            <person name="Komaki H."/>
            <person name="Tamura T."/>
        </authorList>
    </citation>
    <scope>NUCLEOTIDE SEQUENCE</scope>
    <source>
        <strain evidence="14">NBRC 105377</strain>
    </source>
</reference>
<evidence type="ECO:0000256" key="1">
    <source>
        <dbReference type="ARBA" id="ARBA00000085"/>
    </source>
</evidence>